<feature type="domain" description="Outer membrane protein beta-barrel" evidence="3">
    <location>
        <begin position="6"/>
        <end position="163"/>
    </location>
</feature>
<dbReference type="EMBL" id="JAAAWP010000006">
    <property type="protein sequence ID" value="NDW22108.1"/>
    <property type="molecule type" value="Genomic_DNA"/>
</dbReference>
<sequence>MKKLILAAALSAISAGSFAAAPAWDFVQGSYVMTDFDDSDFEYEPDGFAISASKLVTDRVFVTGDYSQQNDDIFGLEVDLDMLTLGLGYRYALSNQTDLFGIVSYEDIEVSGVGESDGEDGYGLTAGARSMVMDNVELRGAVKYIDSDSGSDTSIIIGADYFFSPAFAVGVGYEASDDLNTFALNARYNF</sequence>
<name>A0A6L9MVC5_9ALTE</name>
<feature type="chain" id="PRO_5026817002" evidence="2">
    <location>
        <begin position="20"/>
        <end position="190"/>
    </location>
</feature>
<dbReference type="InterPro" id="IPR027385">
    <property type="entry name" value="Beta-barrel_OMP"/>
</dbReference>
<accession>A0A6L9MVC5</accession>
<keyword evidence="1 2" id="KW-0732">Signal</keyword>
<evidence type="ECO:0000313" key="5">
    <source>
        <dbReference type="Proteomes" id="UP000478837"/>
    </source>
</evidence>
<protein>
    <submittedName>
        <fullName evidence="4">Outer membrane beta-barrel protein</fullName>
    </submittedName>
</protein>
<dbReference type="Gene3D" id="2.40.160.10">
    <property type="entry name" value="Porin"/>
    <property type="match status" value="1"/>
</dbReference>
<feature type="signal peptide" evidence="2">
    <location>
        <begin position="1"/>
        <end position="19"/>
    </location>
</feature>
<dbReference type="Pfam" id="PF13505">
    <property type="entry name" value="OMP_b-brl"/>
    <property type="match status" value="1"/>
</dbReference>
<proteinExistence type="predicted"/>
<evidence type="ECO:0000259" key="3">
    <source>
        <dbReference type="Pfam" id="PF13505"/>
    </source>
</evidence>
<evidence type="ECO:0000313" key="4">
    <source>
        <dbReference type="EMBL" id="NDW22108.1"/>
    </source>
</evidence>
<evidence type="ECO:0000256" key="2">
    <source>
        <dbReference type="SAM" id="SignalP"/>
    </source>
</evidence>
<dbReference type="RefSeq" id="WP_163111969.1">
    <property type="nucleotide sequence ID" value="NZ_JAAAWP010000006.1"/>
</dbReference>
<organism evidence="4 5">
    <name type="scientific">Alteromonas hispanica</name>
    <dbReference type="NCBI Taxonomy" id="315421"/>
    <lineage>
        <taxon>Bacteria</taxon>
        <taxon>Pseudomonadati</taxon>
        <taxon>Pseudomonadota</taxon>
        <taxon>Gammaproteobacteria</taxon>
        <taxon>Alteromonadales</taxon>
        <taxon>Alteromonadaceae</taxon>
        <taxon>Alteromonas/Salinimonas group</taxon>
        <taxon>Alteromonas</taxon>
    </lineage>
</organism>
<comment type="caution">
    <text evidence="4">The sequence shown here is derived from an EMBL/GenBank/DDBJ whole genome shotgun (WGS) entry which is preliminary data.</text>
</comment>
<keyword evidence="5" id="KW-1185">Reference proteome</keyword>
<dbReference type="SUPFAM" id="SSF56925">
    <property type="entry name" value="OMPA-like"/>
    <property type="match status" value="1"/>
</dbReference>
<dbReference type="InterPro" id="IPR011250">
    <property type="entry name" value="OMP/PagP_B-barrel"/>
</dbReference>
<evidence type="ECO:0000256" key="1">
    <source>
        <dbReference type="ARBA" id="ARBA00022729"/>
    </source>
</evidence>
<reference evidence="4 5" key="1">
    <citation type="submission" date="2020-01" db="EMBL/GenBank/DDBJ databases">
        <title>Genomes of bacteria type strains.</title>
        <authorList>
            <person name="Chen J."/>
            <person name="Zhu S."/>
            <person name="Yang J."/>
        </authorList>
    </citation>
    <scope>NUCLEOTIDE SEQUENCE [LARGE SCALE GENOMIC DNA]</scope>
    <source>
        <strain evidence="4 5">LMG 22958</strain>
    </source>
</reference>
<gene>
    <name evidence="4" type="ORF">GTW09_11285</name>
</gene>
<dbReference type="AlphaFoldDB" id="A0A6L9MVC5"/>
<dbReference type="InterPro" id="IPR023614">
    <property type="entry name" value="Porin_dom_sf"/>
</dbReference>
<dbReference type="Proteomes" id="UP000478837">
    <property type="component" value="Unassembled WGS sequence"/>
</dbReference>